<dbReference type="GO" id="GO:0005741">
    <property type="term" value="C:mitochondrial outer membrane"/>
    <property type="evidence" value="ECO:0007669"/>
    <property type="project" value="TreeGrafter"/>
</dbReference>
<dbReference type="VEuPathDB" id="FungiDB:DIURU_005811"/>
<dbReference type="OMA" id="NRIYHVY"/>
<evidence type="ECO:0000256" key="1">
    <source>
        <dbReference type="ARBA" id="ARBA00004225"/>
    </source>
</evidence>
<dbReference type="PANTHER" id="PTHR28234">
    <property type="entry name" value="NUCLEAR CONTROL OF ATPASE PROTEIN 2"/>
    <property type="match status" value="1"/>
</dbReference>
<proteinExistence type="predicted"/>
<dbReference type="Proteomes" id="UP000449547">
    <property type="component" value="Unassembled WGS sequence"/>
</dbReference>
<dbReference type="GeneID" id="54784462"/>
<comment type="subcellular location">
    <subcellularLocation>
        <location evidence="1">Mitochondrion membrane</location>
        <topology evidence="1">Multi-pass membrane protein</topology>
    </subcellularLocation>
</comment>
<dbReference type="InterPro" id="IPR013946">
    <property type="entry name" value="NCA2-like"/>
</dbReference>
<evidence type="ECO:0008006" key="9">
    <source>
        <dbReference type="Google" id="ProtNLM"/>
    </source>
</evidence>
<dbReference type="AlphaFoldDB" id="A0A642UBZ5"/>
<accession>A0A642UBZ5</accession>
<dbReference type="EMBL" id="SWFT01000165">
    <property type="protein sequence ID" value="KAA8896439.1"/>
    <property type="molecule type" value="Genomic_DNA"/>
</dbReference>
<feature type="transmembrane region" description="Helical" evidence="6">
    <location>
        <begin position="459"/>
        <end position="477"/>
    </location>
</feature>
<evidence type="ECO:0000313" key="8">
    <source>
        <dbReference type="Proteomes" id="UP000449547"/>
    </source>
</evidence>
<gene>
    <name evidence="7" type="ORF">DIURU_005811</name>
</gene>
<evidence type="ECO:0000256" key="2">
    <source>
        <dbReference type="ARBA" id="ARBA00022692"/>
    </source>
</evidence>
<sequence length="577" mass="66034">MAIFTPGLSRSQILHDINRNSIISTRVQTALGEVTQATNSLAVKAHDVNNNRDLDTLRSLYHQLDIDPTKPPHITWHSLERVRPFVRDSNDDSLEVSAAVDSFGALIAVDAWANSVIYATLVLKSQLAYWESINSTTLSRLLYYVQTIPNRLLRFTGRVYQLATDWTSLGEVAKKVIHQDFSQINRVALALQPKDAWHRVRQVIKLPLVIASADLRRRIHDIETKIDHNTDIIDKIIKINDFSDTNEVLATVEPLLDINNPSPMQSNRVLQVVDDVEDYRYSLPSELQVTGQLPFLQRWWPVLLVLVWYGPKTSKTLQENWDSIVHWVKHNLVDTTVGFFRNWVVEPLNNMFSILRQDNDLSITSRDSLKSDMTSLERMLLDYAHDENISVTPEQIHQDILKGDMTMVMSKYEQEIRTPIKSLMKGDLVRSLLIQIQRSKVDGAIAINGIDKLIKSQQLLFGLVSVSPSVFILYKLWGWIFRSKPLMIDGKQLNVMCLRSLNAIESYLVQASTGEFCEGDLLVEVINLIIISKPFIPAQLVSQYVNDLNEISNPSYSIETKLRLVQKVWNMYGPYFR</sequence>
<keyword evidence="5 6" id="KW-0472">Membrane</keyword>
<dbReference type="Pfam" id="PF08637">
    <property type="entry name" value="NCA2"/>
    <property type="match status" value="1"/>
</dbReference>
<evidence type="ECO:0000256" key="5">
    <source>
        <dbReference type="ARBA" id="ARBA00023136"/>
    </source>
</evidence>
<keyword evidence="2 6" id="KW-0812">Transmembrane</keyword>
<protein>
    <recommendedName>
        <fullName evidence="9">Nuclear control of ATPase protein 2</fullName>
    </recommendedName>
</protein>
<name>A0A642UBZ5_DIURU</name>
<evidence type="ECO:0000313" key="7">
    <source>
        <dbReference type="EMBL" id="KAA8896439.1"/>
    </source>
</evidence>
<evidence type="ECO:0000256" key="6">
    <source>
        <dbReference type="SAM" id="Phobius"/>
    </source>
</evidence>
<dbReference type="RefSeq" id="XP_034009418.1">
    <property type="nucleotide sequence ID" value="XM_034158835.1"/>
</dbReference>
<dbReference type="OrthoDB" id="413313at2759"/>
<evidence type="ECO:0000256" key="3">
    <source>
        <dbReference type="ARBA" id="ARBA00022989"/>
    </source>
</evidence>
<reference evidence="7 8" key="1">
    <citation type="submission" date="2019-07" db="EMBL/GenBank/DDBJ databases">
        <title>Genome assembly of two rare yeast pathogens: Diutina rugosa and Trichomonascus ciferrii.</title>
        <authorList>
            <person name="Mixao V."/>
            <person name="Saus E."/>
            <person name="Hansen A."/>
            <person name="Lass-Flor C."/>
            <person name="Gabaldon T."/>
        </authorList>
    </citation>
    <scope>NUCLEOTIDE SEQUENCE [LARGE SCALE GENOMIC DNA]</scope>
    <source>
        <strain evidence="7 8">CBS 613</strain>
    </source>
</reference>
<evidence type="ECO:0000256" key="4">
    <source>
        <dbReference type="ARBA" id="ARBA00023128"/>
    </source>
</evidence>
<comment type="caution">
    <text evidence="7">The sequence shown here is derived from an EMBL/GenBank/DDBJ whole genome shotgun (WGS) entry which is preliminary data.</text>
</comment>
<dbReference type="PANTHER" id="PTHR28234:SF1">
    <property type="entry name" value="NUCLEAR CONTROL OF ATPASE PROTEIN 2"/>
    <property type="match status" value="1"/>
</dbReference>
<keyword evidence="8" id="KW-1185">Reference proteome</keyword>
<keyword evidence="3 6" id="KW-1133">Transmembrane helix</keyword>
<organism evidence="7 8">
    <name type="scientific">Diutina rugosa</name>
    <name type="common">Yeast</name>
    <name type="synonym">Candida rugosa</name>
    <dbReference type="NCBI Taxonomy" id="5481"/>
    <lineage>
        <taxon>Eukaryota</taxon>
        <taxon>Fungi</taxon>
        <taxon>Dikarya</taxon>
        <taxon>Ascomycota</taxon>
        <taxon>Saccharomycotina</taxon>
        <taxon>Pichiomycetes</taxon>
        <taxon>Debaryomycetaceae</taxon>
        <taxon>Diutina</taxon>
    </lineage>
</organism>
<keyword evidence="4" id="KW-0496">Mitochondrion</keyword>